<dbReference type="EMBL" id="JOJR01000879">
    <property type="protein sequence ID" value="RCN33708.1"/>
    <property type="molecule type" value="Genomic_DNA"/>
</dbReference>
<evidence type="ECO:0000313" key="2">
    <source>
        <dbReference type="EMBL" id="RCN33708.1"/>
    </source>
</evidence>
<reference evidence="2 3" key="1">
    <citation type="submission" date="2014-10" db="EMBL/GenBank/DDBJ databases">
        <title>Draft genome of the hookworm Ancylostoma caninum.</title>
        <authorList>
            <person name="Mitreva M."/>
        </authorList>
    </citation>
    <scope>NUCLEOTIDE SEQUENCE [LARGE SCALE GENOMIC DNA]</scope>
    <source>
        <strain evidence="2 3">Baltimore</strain>
    </source>
</reference>
<organism evidence="2 3">
    <name type="scientific">Ancylostoma caninum</name>
    <name type="common">Dog hookworm</name>
    <dbReference type="NCBI Taxonomy" id="29170"/>
    <lineage>
        <taxon>Eukaryota</taxon>
        <taxon>Metazoa</taxon>
        <taxon>Ecdysozoa</taxon>
        <taxon>Nematoda</taxon>
        <taxon>Chromadorea</taxon>
        <taxon>Rhabditida</taxon>
        <taxon>Rhabditina</taxon>
        <taxon>Rhabditomorpha</taxon>
        <taxon>Strongyloidea</taxon>
        <taxon>Ancylostomatidae</taxon>
        <taxon>Ancylostomatinae</taxon>
        <taxon>Ancylostoma</taxon>
    </lineage>
</organism>
<proteinExistence type="predicted"/>
<dbReference type="PANTHER" id="PTHR24098:SF0">
    <property type="entry name" value="OUTER SEGMENT 5"/>
    <property type="match status" value="1"/>
</dbReference>
<dbReference type="PANTHER" id="PTHR24098">
    <property type="entry name" value="OUTER SEGMENT 5"/>
    <property type="match status" value="1"/>
</dbReference>
<dbReference type="Pfam" id="PF23387">
    <property type="entry name" value="TPR_IFT80_172"/>
    <property type="match status" value="1"/>
</dbReference>
<sequence length="117" mass="13508">MLAEARTHSNKEVRNAIMVLLAGKVSEADSLLEKGGSVYRAVMLNIIMLRWPRALDIAVKHNQFLEVVIGYRQRYLEKLGREESDEKFLRYKGEVEIDFNHIREVMDEAEAAEGMKK</sequence>
<dbReference type="OrthoDB" id="408728at2759"/>
<dbReference type="GO" id="GO:0030992">
    <property type="term" value="C:intraciliary transport particle B"/>
    <property type="evidence" value="ECO:0007669"/>
    <property type="project" value="TreeGrafter"/>
</dbReference>
<dbReference type="STRING" id="29170.A0A368FQB8"/>
<dbReference type="InterPro" id="IPR056157">
    <property type="entry name" value="TPR_IFT80_172_dom"/>
</dbReference>
<keyword evidence="3" id="KW-1185">Reference proteome</keyword>
<dbReference type="AlphaFoldDB" id="A0A368FQB8"/>
<evidence type="ECO:0000259" key="1">
    <source>
        <dbReference type="Pfam" id="PF23387"/>
    </source>
</evidence>
<gene>
    <name evidence="2" type="ORF">ANCCAN_20450</name>
</gene>
<dbReference type="Proteomes" id="UP000252519">
    <property type="component" value="Unassembled WGS sequence"/>
</dbReference>
<name>A0A368FQB8_ANCCA</name>
<evidence type="ECO:0000313" key="3">
    <source>
        <dbReference type="Proteomes" id="UP000252519"/>
    </source>
</evidence>
<protein>
    <recommendedName>
        <fullName evidence="1">IFT80/172/WDR35 TPR domain-containing protein</fullName>
    </recommendedName>
</protein>
<dbReference type="GO" id="GO:0060271">
    <property type="term" value="P:cilium assembly"/>
    <property type="evidence" value="ECO:0007669"/>
    <property type="project" value="TreeGrafter"/>
</dbReference>
<accession>A0A368FQB8</accession>
<dbReference type="GO" id="GO:0005929">
    <property type="term" value="C:cilium"/>
    <property type="evidence" value="ECO:0007669"/>
    <property type="project" value="TreeGrafter"/>
</dbReference>
<comment type="caution">
    <text evidence="2">The sequence shown here is derived from an EMBL/GenBank/DDBJ whole genome shotgun (WGS) entry which is preliminary data.</text>
</comment>
<feature type="domain" description="IFT80/172/WDR35 TPR" evidence="1">
    <location>
        <begin position="6"/>
        <end position="113"/>
    </location>
</feature>